<organism evidence="1 2">
    <name type="scientific">Paramecium sonneborni</name>
    <dbReference type="NCBI Taxonomy" id="65129"/>
    <lineage>
        <taxon>Eukaryota</taxon>
        <taxon>Sar</taxon>
        <taxon>Alveolata</taxon>
        <taxon>Ciliophora</taxon>
        <taxon>Intramacronucleata</taxon>
        <taxon>Oligohymenophorea</taxon>
        <taxon>Peniculida</taxon>
        <taxon>Parameciidae</taxon>
        <taxon>Paramecium</taxon>
    </lineage>
</organism>
<sequence>MQLKSVMLMFFHVKIFSYNNITQKIFYKLFWQKKVVLPILKIKQIVVGYSQKDQHLHYILQIFQLDQVTFFILLLYLNNHRFQKLENNMLQITSHMLKNIFRGSQDILHLQILGMIDIIKDLVFLQQSNFHQKEKKLNIQKQLQSQMPNLILQLLQILIQVILILFQVIREQLTHQDQ</sequence>
<evidence type="ECO:0000313" key="2">
    <source>
        <dbReference type="Proteomes" id="UP000692954"/>
    </source>
</evidence>
<name>A0A8S1M681_9CILI</name>
<reference evidence="1" key="1">
    <citation type="submission" date="2021-01" db="EMBL/GenBank/DDBJ databases">
        <authorList>
            <consortium name="Genoscope - CEA"/>
            <person name="William W."/>
        </authorList>
    </citation>
    <scope>NUCLEOTIDE SEQUENCE</scope>
</reference>
<protein>
    <submittedName>
        <fullName evidence="1">Uncharacterized protein</fullName>
    </submittedName>
</protein>
<gene>
    <name evidence="1" type="ORF">PSON_ATCC_30995.1.T0300326</name>
</gene>
<dbReference type="AlphaFoldDB" id="A0A8S1M681"/>
<proteinExistence type="predicted"/>
<dbReference type="EMBL" id="CAJJDN010000030">
    <property type="protein sequence ID" value="CAD8073423.1"/>
    <property type="molecule type" value="Genomic_DNA"/>
</dbReference>
<keyword evidence="2" id="KW-1185">Reference proteome</keyword>
<evidence type="ECO:0000313" key="1">
    <source>
        <dbReference type="EMBL" id="CAD8073423.1"/>
    </source>
</evidence>
<comment type="caution">
    <text evidence="1">The sequence shown here is derived from an EMBL/GenBank/DDBJ whole genome shotgun (WGS) entry which is preliminary data.</text>
</comment>
<accession>A0A8S1M681</accession>
<dbReference type="Proteomes" id="UP000692954">
    <property type="component" value="Unassembled WGS sequence"/>
</dbReference>